<dbReference type="GO" id="GO:0036374">
    <property type="term" value="F:glutathione hydrolase activity"/>
    <property type="evidence" value="ECO:0007669"/>
    <property type="project" value="UniProtKB-UniRule"/>
</dbReference>
<dbReference type="Proteomes" id="UP000622890">
    <property type="component" value="Unassembled WGS sequence"/>
</dbReference>
<keyword evidence="6" id="KW-0865">Zymogen</keyword>
<evidence type="ECO:0000256" key="2">
    <source>
        <dbReference type="ARBA" id="ARBA00001089"/>
    </source>
</evidence>
<organism evidence="7 8">
    <name type="scientific">Noviherbaspirillum pedocola</name>
    <dbReference type="NCBI Taxonomy" id="2801341"/>
    <lineage>
        <taxon>Bacteria</taxon>
        <taxon>Pseudomonadati</taxon>
        <taxon>Pseudomonadota</taxon>
        <taxon>Betaproteobacteria</taxon>
        <taxon>Burkholderiales</taxon>
        <taxon>Oxalobacteraceae</taxon>
        <taxon>Noviherbaspirillum</taxon>
    </lineage>
</organism>
<comment type="catalytic activity">
    <reaction evidence="3 6">
        <text>an N-terminal (5-L-glutamyl)-[peptide] + an alpha-amino acid = 5-L-glutamyl amino acid + an N-terminal L-alpha-aminoacyl-[peptide]</text>
        <dbReference type="Rhea" id="RHEA:23904"/>
        <dbReference type="Rhea" id="RHEA-COMP:9780"/>
        <dbReference type="Rhea" id="RHEA-COMP:9795"/>
        <dbReference type="ChEBI" id="CHEBI:77644"/>
        <dbReference type="ChEBI" id="CHEBI:78597"/>
        <dbReference type="ChEBI" id="CHEBI:78599"/>
        <dbReference type="ChEBI" id="CHEBI:78608"/>
        <dbReference type="EC" id="2.3.2.2"/>
    </reaction>
</comment>
<keyword evidence="6" id="KW-0378">Hydrolase</keyword>
<dbReference type="InterPro" id="IPR029055">
    <property type="entry name" value="Ntn_hydrolases_N"/>
</dbReference>
<dbReference type="GO" id="GO:0006751">
    <property type="term" value="P:glutathione catabolic process"/>
    <property type="evidence" value="ECO:0007669"/>
    <property type="project" value="UniProtKB-UniRule"/>
</dbReference>
<dbReference type="PANTHER" id="PTHR43881:SF5">
    <property type="entry name" value="GAMMA-GLUTAMYLTRANSPEPTIDASE"/>
    <property type="match status" value="1"/>
</dbReference>
<proteinExistence type="inferred from homology"/>
<protein>
    <recommendedName>
        <fullName evidence="6">Glutathione hydrolase proenzyme</fullName>
        <ecNumber evidence="6">2.3.2.2</ecNumber>
        <ecNumber evidence="6">3.4.19.13</ecNumber>
    </recommendedName>
    <component>
        <recommendedName>
            <fullName evidence="6">Glutathione hydrolase large chain</fullName>
        </recommendedName>
    </component>
    <component>
        <recommendedName>
            <fullName evidence="6">Glutathione hydrolase small chain</fullName>
        </recommendedName>
    </component>
</protein>
<accession>A0A934SYU0</accession>
<dbReference type="Gene3D" id="3.60.20.40">
    <property type="match status" value="1"/>
</dbReference>
<dbReference type="EC" id="3.4.19.13" evidence="6"/>
<evidence type="ECO:0000256" key="3">
    <source>
        <dbReference type="ARBA" id="ARBA00047417"/>
    </source>
</evidence>
<feature type="binding site" evidence="5">
    <location>
        <position position="416"/>
    </location>
    <ligand>
        <name>L-glutamate</name>
        <dbReference type="ChEBI" id="CHEBI:29985"/>
    </ligand>
</feature>
<evidence type="ECO:0000256" key="4">
    <source>
        <dbReference type="PIRSR" id="PIRSR600101-1"/>
    </source>
</evidence>
<dbReference type="InterPro" id="IPR043137">
    <property type="entry name" value="GGT_ssub_C"/>
</dbReference>
<comment type="subunit">
    <text evidence="6">This enzyme consists of two polypeptide chains, which are synthesized in precursor form from a single polypeptide.</text>
</comment>
<comment type="caution">
    <text evidence="7">The sequence shown here is derived from an EMBL/GenBank/DDBJ whole genome shotgun (WGS) entry which is preliminary data.</text>
</comment>
<feature type="active site" description="Nucleophile" evidence="4">
    <location>
        <position position="333"/>
    </location>
</feature>
<evidence type="ECO:0000256" key="1">
    <source>
        <dbReference type="ARBA" id="ARBA00001049"/>
    </source>
</evidence>
<keyword evidence="6 7" id="KW-0012">Acyltransferase</keyword>
<comment type="PTM">
    <text evidence="6">Cleaved by autocatalysis into a large and a small subunit.</text>
</comment>
<keyword evidence="8" id="KW-1185">Reference proteome</keyword>
<dbReference type="InterPro" id="IPR000101">
    <property type="entry name" value="GGT_peptidase"/>
</dbReference>
<comment type="pathway">
    <text evidence="6">Sulfur metabolism; glutathione metabolism.</text>
</comment>
<evidence type="ECO:0000256" key="5">
    <source>
        <dbReference type="PIRSR" id="PIRSR600101-2"/>
    </source>
</evidence>
<dbReference type="GO" id="GO:0006750">
    <property type="term" value="P:glutathione biosynthetic process"/>
    <property type="evidence" value="ECO:0007669"/>
    <property type="project" value="UniProtKB-KW"/>
</dbReference>
<comment type="similarity">
    <text evidence="6">Belongs to the gamma-glutamyltransferase family.</text>
</comment>
<gene>
    <name evidence="7" type="primary">ggt</name>
    <name evidence="7" type="ORF">JJB74_12500</name>
</gene>
<comment type="catalytic activity">
    <reaction evidence="1 6">
        <text>an S-substituted glutathione + H2O = an S-substituted L-cysteinylglycine + L-glutamate</text>
        <dbReference type="Rhea" id="RHEA:59468"/>
        <dbReference type="ChEBI" id="CHEBI:15377"/>
        <dbReference type="ChEBI" id="CHEBI:29985"/>
        <dbReference type="ChEBI" id="CHEBI:90779"/>
        <dbReference type="ChEBI" id="CHEBI:143103"/>
        <dbReference type="EC" id="3.4.19.13"/>
    </reaction>
</comment>
<comment type="catalytic activity">
    <reaction evidence="2 6">
        <text>glutathione + H2O = L-cysteinylglycine + L-glutamate</text>
        <dbReference type="Rhea" id="RHEA:28807"/>
        <dbReference type="ChEBI" id="CHEBI:15377"/>
        <dbReference type="ChEBI" id="CHEBI:29985"/>
        <dbReference type="ChEBI" id="CHEBI:57925"/>
        <dbReference type="ChEBI" id="CHEBI:61694"/>
        <dbReference type="EC" id="3.4.19.13"/>
    </reaction>
</comment>
<dbReference type="InterPro" id="IPR052896">
    <property type="entry name" value="GGT-like_enzyme"/>
</dbReference>
<dbReference type="InterPro" id="IPR043138">
    <property type="entry name" value="GGT_lsub"/>
</dbReference>
<sequence length="520" mass="55224">MVTSPHELASRAGLDVLAAGGNAVEASIAIAACLAVTYPHFTGLGGDGFLLISDAAGKVVTISGIGQAASRLPPWLNGMEAIPQRGPQSMLTTAGNVDALGQAFEYSRDRLGGKLSWSDLLAPAIALARDGFPHTPSADFWLRYRAGELDALPGVRTAFHGQGAAPRVGEAFSQPRLARTLETLAERGYRDFYEGQLAERMAQGLREAGSPLTAADLAATRARIEPPLAQPYRGGLLLAHQPPTQGVTTLEIMGILERFDLASVPEGSADYYHLLVEAVKLAFIDRDRCLADPDFAAVPCERLLGADALDRAAARVDPARARPWPHPFRPGDTAFVAAADEHGNAVSMLQTIYFDWGSGVMAGDTGVIWHNRGAAFSLNPAHPNCIAPGKRPFHTLNPGIYLREGAPRLLYGTQGADGQPQTLAAILTRMIDYGMDPLTALSRPRFLLGRTFSDSRDTLKLERDAGADVFAELESRGHETSVLPAQSPLAGHPGAIVIDRASGTMTGAHDPRSDGRALGL</sequence>
<dbReference type="Gene3D" id="1.10.246.130">
    <property type="match status" value="1"/>
</dbReference>
<dbReference type="Pfam" id="PF01019">
    <property type="entry name" value="G_glu_transpept"/>
    <property type="match status" value="1"/>
</dbReference>
<evidence type="ECO:0000313" key="8">
    <source>
        <dbReference type="Proteomes" id="UP000622890"/>
    </source>
</evidence>
<dbReference type="GO" id="GO:0103068">
    <property type="term" value="F:leukotriene C4 gamma-glutamyl transferase activity"/>
    <property type="evidence" value="ECO:0007669"/>
    <property type="project" value="UniProtKB-EC"/>
</dbReference>
<dbReference type="EC" id="2.3.2.2" evidence="6"/>
<dbReference type="AlphaFoldDB" id="A0A934SYU0"/>
<keyword evidence="6" id="KW-0317">Glutathione biosynthesis</keyword>
<evidence type="ECO:0000313" key="7">
    <source>
        <dbReference type="EMBL" id="MBK4735437.1"/>
    </source>
</evidence>
<keyword evidence="6 7" id="KW-0808">Transferase</keyword>
<name>A0A934SYU0_9BURK</name>
<dbReference type="PRINTS" id="PR01210">
    <property type="entry name" value="GGTRANSPTASE"/>
</dbReference>
<reference evidence="7" key="1">
    <citation type="submission" date="2021-01" db="EMBL/GenBank/DDBJ databases">
        <title>Genome sequence of strain Noviherbaspirillum sp. DKR-6.</title>
        <authorList>
            <person name="Chaudhary D.K."/>
        </authorList>
    </citation>
    <scope>NUCLEOTIDE SEQUENCE</scope>
    <source>
        <strain evidence="7">DKR-6</strain>
    </source>
</reference>
<dbReference type="NCBIfam" id="TIGR00066">
    <property type="entry name" value="g_glut_trans"/>
    <property type="match status" value="1"/>
</dbReference>
<dbReference type="SUPFAM" id="SSF56235">
    <property type="entry name" value="N-terminal nucleophile aminohydrolases (Ntn hydrolases)"/>
    <property type="match status" value="1"/>
</dbReference>
<dbReference type="PANTHER" id="PTHR43881">
    <property type="entry name" value="GAMMA-GLUTAMYLTRANSPEPTIDASE (AFU_ORTHOLOGUE AFUA_4G13580)"/>
    <property type="match status" value="1"/>
</dbReference>
<evidence type="ECO:0000256" key="6">
    <source>
        <dbReference type="RuleBase" id="RU368036"/>
    </source>
</evidence>
<dbReference type="EMBL" id="JAEPBG010000004">
    <property type="protein sequence ID" value="MBK4735437.1"/>
    <property type="molecule type" value="Genomic_DNA"/>
</dbReference>